<evidence type="ECO:0000256" key="6">
    <source>
        <dbReference type="ARBA" id="ARBA00022824"/>
    </source>
</evidence>
<dbReference type="GO" id="GO:0050661">
    <property type="term" value="F:NADP binding"/>
    <property type="evidence" value="ECO:0007669"/>
    <property type="project" value="InterPro"/>
</dbReference>
<keyword evidence="7" id="KW-0274">FAD</keyword>
<dbReference type="OMA" id="WIMHRIT"/>
<dbReference type="EMBL" id="KK114255">
    <property type="protein sequence ID" value="KFM62023.1"/>
    <property type="molecule type" value="Genomic_DNA"/>
</dbReference>
<protein>
    <recommendedName>
        <fullName evidence="15">Flavin-containing monooxygenase 1</fullName>
        <ecNumber evidence="14">1.14.13.148</ecNumber>
    </recommendedName>
    <alternativeName>
        <fullName evidence="17">Dimethylaniline monooxygenase [N-oxide-forming] 1</fullName>
    </alternativeName>
    <alternativeName>
        <fullName evidence="13">Dimethylaniline oxidase 1</fullName>
    </alternativeName>
    <alternativeName>
        <fullName evidence="16">Trimethylamine monooxygenase</fullName>
    </alternativeName>
</protein>
<evidence type="ECO:0000313" key="24">
    <source>
        <dbReference type="Proteomes" id="UP000054359"/>
    </source>
</evidence>
<name>A0A087TA84_STEMI</name>
<evidence type="ECO:0000256" key="12">
    <source>
        <dbReference type="ARBA" id="ARBA00023136"/>
    </source>
</evidence>
<dbReference type="GO" id="GO:0005789">
    <property type="term" value="C:endoplasmic reticulum membrane"/>
    <property type="evidence" value="ECO:0007669"/>
    <property type="project" value="UniProtKB-SubCell"/>
</dbReference>
<feature type="non-terminal residue" evidence="23">
    <location>
        <position position="525"/>
    </location>
</feature>
<evidence type="ECO:0000256" key="14">
    <source>
        <dbReference type="ARBA" id="ARBA00034528"/>
    </source>
</evidence>
<dbReference type="SUPFAM" id="SSF51905">
    <property type="entry name" value="FAD/NAD(P)-binding domain"/>
    <property type="match status" value="2"/>
</dbReference>
<dbReference type="GO" id="GO:0004499">
    <property type="term" value="F:N,N-dimethylaniline monooxygenase activity"/>
    <property type="evidence" value="ECO:0007669"/>
    <property type="project" value="InterPro"/>
</dbReference>
<dbReference type="FunFam" id="3.50.50.60:FF:000159">
    <property type="entry name" value="Dimethylaniline monooxygenase [N-oxide-forming]"/>
    <property type="match status" value="1"/>
</dbReference>
<dbReference type="AlphaFoldDB" id="A0A087TA84"/>
<dbReference type="Proteomes" id="UP000054359">
    <property type="component" value="Unassembled WGS sequence"/>
</dbReference>
<gene>
    <name evidence="23" type="ORF">X975_16213</name>
</gene>
<dbReference type="InterPro" id="IPR000960">
    <property type="entry name" value="Flavin_mOase"/>
</dbReference>
<keyword evidence="24" id="KW-1185">Reference proteome</keyword>
<evidence type="ECO:0000256" key="17">
    <source>
        <dbReference type="ARBA" id="ARBA00034561"/>
    </source>
</evidence>
<sequence>MRKERKFINMASNTRRIAVIGSGISGILSMAMIKEEGMEPVCFEQTDKPGGTWNYREEAISGIGSTMPTTIINHSKEMGAISNFPPSKEYNNYMRHHEVYQYFTEYLTKHDCLKHIQFNMMVTSVKRSDDYDETGRWVVTARNMMTDEEVTDVFDGVMVCVGHITQPIAPELPGQDTFKGKIMHTHSLKDVNEFKGQNVVVVGMGCSALDAAVAISDVAKQVYLSTRTGAYVIHRLGPGGYPIDYLLMRRYLATWLDKIPIQICNWYFEKFYIEPKFNHKLYNVPPKYHVLSNDPVVSDHICSKLLSGSVLQKKRIERLTEKGVIFEGSNEETEIDSIIMATGYTWNFPFLEDGIVKQEKNGRINLYKVMYPPQLKHPTLAIIGFLLPYGALFPLAEMQCRWAAHMLAGKGHLPSSRKMLKDIEKQFKANEKRFCSSDKMTLRVDYVQYLDDIASQFGVKPNFAKLFFTDIRLFSKLIWGPSVPYQYRLRGPHKWNGARNAILTCKKRLKAPLTPDKYEKKSSQQ</sequence>
<keyword evidence="9" id="KW-1133">Transmembrane helix</keyword>
<comment type="catalytic activity">
    <reaction evidence="22">
        <text>N,N-dimethylaniline + NADPH + O2 + H(+) = N,N-dimethylaniline N-oxide + NADP(+) + H2O</text>
        <dbReference type="Rhea" id="RHEA:24468"/>
        <dbReference type="ChEBI" id="CHEBI:15377"/>
        <dbReference type="ChEBI" id="CHEBI:15378"/>
        <dbReference type="ChEBI" id="CHEBI:15379"/>
        <dbReference type="ChEBI" id="CHEBI:16269"/>
        <dbReference type="ChEBI" id="CHEBI:17735"/>
        <dbReference type="ChEBI" id="CHEBI:57783"/>
        <dbReference type="ChEBI" id="CHEBI:58349"/>
        <dbReference type="EC" id="1.14.13.8"/>
    </reaction>
    <physiologicalReaction direction="left-to-right" evidence="22">
        <dbReference type="Rhea" id="RHEA:24469"/>
    </physiologicalReaction>
</comment>
<comment type="similarity">
    <text evidence="3">Belongs to the FMO family.</text>
</comment>
<comment type="catalytic activity">
    <reaction evidence="21">
        <text>trimethylamine + NADPH + O2 = trimethylamine N-oxide + NADP(+) + H2O</text>
        <dbReference type="Rhea" id="RHEA:31979"/>
        <dbReference type="ChEBI" id="CHEBI:15377"/>
        <dbReference type="ChEBI" id="CHEBI:15379"/>
        <dbReference type="ChEBI" id="CHEBI:15724"/>
        <dbReference type="ChEBI" id="CHEBI:57783"/>
        <dbReference type="ChEBI" id="CHEBI:58349"/>
        <dbReference type="ChEBI" id="CHEBI:58389"/>
        <dbReference type="EC" id="1.14.13.148"/>
    </reaction>
    <physiologicalReaction direction="left-to-right" evidence="21">
        <dbReference type="Rhea" id="RHEA:31980"/>
    </physiologicalReaction>
</comment>
<evidence type="ECO:0000256" key="7">
    <source>
        <dbReference type="ARBA" id="ARBA00022827"/>
    </source>
</evidence>
<keyword evidence="6" id="KW-0256">Endoplasmic reticulum</keyword>
<dbReference type="OrthoDB" id="66881at2759"/>
<evidence type="ECO:0000313" key="23">
    <source>
        <dbReference type="EMBL" id="KFM62023.1"/>
    </source>
</evidence>
<evidence type="ECO:0000256" key="13">
    <source>
        <dbReference type="ARBA" id="ARBA00029725"/>
    </source>
</evidence>
<comment type="subcellular location">
    <subcellularLocation>
        <location evidence="2">Endoplasmic reticulum membrane</location>
        <topology evidence="2">Single-pass membrane protein</topology>
    </subcellularLocation>
</comment>
<dbReference type="EC" id="1.14.13.148" evidence="14"/>
<evidence type="ECO:0000256" key="8">
    <source>
        <dbReference type="ARBA" id="ARBA00022857"/>
    </source>
</evidence>
<evidence type="ECO:0000256" key="15">
    <source>
        <dbReference type="ARBA" id="ARBA00034536"/>
    </source>
</evidence>
<keyword evidence="8" id="KW-0521">NADP</keyword>
<dbReference type="PIRSF" id="PIRSF000332">
    <property type="entry name" value="FMO"/>
    <property type="match status" value="1"/>
</dbReference>
<comment type="function">
    <text evidence="18">Broad spectrum monooxygenase that catalyzes the oxygenation of a wide variety of nitrogen- and sulfur-containing compounds including xenobiotics. Catalyzes the S-oxygenation of hypotaurine to produce taurine, an organic osmolyte involved in cell volume regulation as well as a variety of cytoprotective and developmental processes. In vitro, catalyzes the N-oxygenation of trimethylamine (TMA) to produce trimethylamine N-oxide (TMAO) and could therefore participate to the detoxification of this compound that is generated by the action of gut microbiota from dietary precursors such as choline, choline containing compounds, betaine or L-carnitine.</text>
</comment>
<evidence type="ECO:0000256" key="18">
    <source>
        <dbReference type="ARBA" id="ARBA00045957"/>
    </source>
</evidence>
<keyword evidence="4" id="KW-0285">Flavoprotein</keyword>
<evidence type="ECO:0000256" key="1">
    <source>
        <dbReference type="ARBA" id="ARBA00001974"/>
    </source>
</evidence>
<dbReference type="InterPro" id="IPR050346">
    <property type="entry name" value="FMO-like"/>
</dbReference>
<dbReference type="InterPro" id="IPR036188">
    <property type="entry name" value="FAD/NAD-bd_sf"/>
</dbReference>
<dbReference type="Pfam" id="PF00743">
    <property type="entry name" value="FMO-like"/>
    <property type="match status" value="1"/>
</dbReference>
<comment type="catalytic activity">
    <reaction evidence="20">
        <text>hypotaurine + NADPH + O2 + H(+) = taurine + NADP(+) + H2O</text>
        <dbReference type="Rhea" id="RHEA:69819"/>
        <dbReference type="ChEBI" id="CHEBI:15377"/>
        <dbReference type="ChEBI" id="CHEBI:15378"/>
        <dbReference type="ChEBI" id="CHEBI:15379"/>
        <dbReference type="ChEBI" id="CHEBI:57783"/>
        <dbReference type="ChEBI" id="CHEBI:57853"/>
        <dbReference type="ChEBI" id="CHEBI:58349"/>
        <dbReference type="ChEBI" id="CHEBI:507393"/>
        <dbReference type="EC" id="1.14.13.8"/>
    </reaction>
    <physiologicalReaction direction="left-to-right" evidence="20">
        <dbReference type="Rhea" id="RHEA:69820"/>
    </physiologicalReaction>
</comment>
<comment type="catalytic activity">
    <reaction evidence="19">
        <text>hypotaurine + NADH + O2 + H(+) = taurine + NAD(+) + H2O</text>
        <dbReference type="Rhea" id="RHEA:74111"/>
        <dbReference type="ChEBI" id="CHEBI:15377"/>
        <dbReference type="ChEBI" id="CHEBI:15378"/>
        <dbReference type="ChEBI" id="CHEBI:15379"/>
        <dbReference type="ChEBI" id="CHEBI:57540"/>
        <dbReference type="ChEBI" id="CHEBI:57853"/>
        <dbReference type="ChEBI" id="CHEBI:57945"/>
        <dbReference type="ChEBI" id="CHEBI:507393"/>
        <dbReference type="EC" id="1.14.13.8"/>
    </reaction>
    <physiologicalReaction direction="left-to-right" evidence="19">
        <dbReference type="Rhea" id="RHEA:74112"/>
    </physiologicalReaction>
</comment>
<evidence type="ECO:0000256" key="2">
    <source>
        <dbReference type="ARBA" id="ARBA00004389"/>
    </source>
</evidence>
<evidence type="ECO:0000256" key="16">
    <source>
        <dbReference type="ARBA" id="ARBA00034554"/>
    </source>
</evidence>
<reference evidence="23 24" key="1">
    <citation type="submission" date="2013-11" db="EMBL/GenBank/DDBJ databases">
        <title>Genome sequencing of Stegodyphus mimosarum.</title>
        <authorList>
            <person name="Bechsgaard J."/>
        </authorList>
    </citation>
    <scope>NUCLEOTIDE SEQUENCE [LARGE SCALE GENOMIC DNA]</scope>
</reference>
<dbReference type="STRING" id="407821.A0A087TA84"/>
<dbReference type="PRINTS" id="PR00370">
    <property type="entry name" value="FMOXYGENASE"/>
</dbReference>
<accession>A0A087TA84</accession>
<organism evidence="23 24">
    <name type="scientific">Stegodyphus mimosarum</name>
    <name type="common">African social velvet spider</name>
    <dbReference type="NCBI Taxonomy" id="407821"/>
    <lineage>
        <taxon>Eukaryota</taxon>
        <taxon>Metazoa</taxon>
        <taxon>Ecdysozoa</taxon>
        <taxon>Arthropoda</taxon>
        <taxon>Chelicerata</taxon>
        <taxon>Arachnida</taxon>
        <taxon>Araneae</taxon>
        <taxon>Araneomorphae</taxon>
        <taxon>Entelegynae</taxon>
        <taxon>Eresoidea</taxon>
        <taxon>Eresidae</taxon>
        <taxon>Stegodyphus</taxon>
    </lineage>
</organism>
<dbReference type="InterPro" id="IPR020946">
    <property type="entry name" value="Flavin_mOase-like"/>
</dbReference>
<evidence type="ECO:0000256" key="21">
    <source>
        <dbReference type="ARBA" id="ARBA00048088"/>
    </source>
</evidence>
<evidence type="ECO:0000256" key="3">
    <source>
        <dbReference type="ARBA" id="ARBA00009183"/>
    </source>
</evidence>
<evidence type="ECO:0000256" key="20">
    <source>
        <dbReference type="ARBA" id="ARBA00048041"/>
    </source>
</evidence>
<dbReference type="Gene3D" id="3.50.50.60">
    <property type="entry name" value="FAD/NAD(P)-binding domain"/>
    <property type="match status" value="2"/>
</dbReference>
<keyword evidence="10" id="KW-0560">Oxidoreductase</keyword>
<keyword evidence="5" id="KW-0812">Transmembrane</keyword>
<proteinExistence type="inferred from homology"/>
<evidence type="ECO:0000256" key="10">
    <source>
        <dbReference type="ARBA" id="ARBA00023002"/>
    </source>
</evidence>
<comment type="cofactor">
    <cofactor evidence="1">
        <name>FAD</name>
        <dbReference type="ChEBI" id="CHEBI:57692"/>
    </cofactor>
</comment>
<keyword evidence="12" id="KW-0472">Membrane</keyword>
<evidence type="ECO:0000256" key="22">
    <source>
        <dbReference type="ARBA" id="ARBA00049443"/>
    </source>
</evidence>
<evidence type="ECO:0000256" key="11">
    <source>
        <dbReference type="ARBA" id="ARBA00023033"/>
    </source>
</evidence>
<evidence type="ECO:0000256" key="19">
    <source>
        <dbReference type="ARBA" id="ARBA00047338"/>
    </source>
</evidence>
<evidence type="ECO:0000256" key="4">
    <source>
        <dbReference type="ARBA" id="ARBA00022630"/>
    </source>
</evidence>
<dbReference type="GO" id="GO:0034899">
    <property type="term" value="F:trimethylamine monooxygenase activity"/>
    <property type="evidence" value="ECO:0007669"/>
    <property type="project" value="UniProtKB-EC"/>
</dbReference>
<keyword evidence="11 23" id="KW-0503">Monooxygenase</keyword>
<evidence type="ECO:0000256" key="5">
    <source>
        <dbReference type="ARBA" id="ARBA00022692"/>
    </source>
</evidence>
<dbReference type="GO" id="GO:0050660">
    <property type="term" value="F:flavin adenine dinucleotide binding"/>
    <property type="evidence" value="ECO:0007669"/>
    <property type="project" value="InterPro"/>
</dbReference>
<evidence type="ECO:0000256" key="9">
    <source>
        <dbReference type="ARBA" id="ARBA00022989"/>
    </source>
</evidence>
<dbReference type="PANTHER" id="PTHR23023">
    <property type="entry name" value="DIMETHYLANILINE MONOOXYGENASE"/>
    <property type="match status" value="1"/>
</dbReference>